<accession>X1UYC6</accession>
<gene>
    <name evidence="1" type="ORF">S12H4_35263</name>
</gene>
<feature type="non-terminal residue" evidence="1">
    <location>
        <position position="1"/>
    </location>
</feature>
<evidence type="ECO:0000313" key="1">
    <source>
        <dbReference type="EMBL" id="GAI97389.1"/>
    </source>
</evidence>
<dbReference type="AlphaFoldDB" id="X1UYC6"/>
<reference evidence="1" key="1">
    <citation type="journal article" date="2014" name="Front. Microbiol.">
        <title>High frequency of phylogenetically diverse reductive dehalogenase-homologous genes in deep subseafloor sedimentary metagenomes.</title>
        <authorList>
            <person name="Kawai M."/>
            <person name="Futagami T."/>
            <person name="Toyoda A."/>
            <person name="Takaki Y."/>
            <person name="Nishi S."/>
            <person name="Hori S."/>
            <person name="Arai W."/>
            <person name="Tsubouchi T."/>
            <person name="Morono Y."/>
            <person name="Uchiyama I."/>
            <person name="Ito T."/>
            <person name="Fujiyama A."/>
            <person name="Inagaki F."/>
            <person name="Takami H."/>
        </authorList>
    </citation>
    <scope>NUCLEOTIDE SEQUENCE</scope>
    <source>
        <strain evidence="1">Expedition CK06-06</strain>
    </source>
</reference>
<evidence type="ECO:0008006" key="2">
    <source>
        <dbReference type="Google" id="ProtNLM"/>
    </source>
</evidence>
<dbReference type="EMBL" id="BARW01020929">
    <property type="protein sequence ID" value="GAI97389.1"/>
    <property type="molecule type" value="Genomic_DNA"/>
</dbReference>
<dbReference type="Gene3D" id="3.90.1150.10">
    <property type="entry name" value="Aspartate Aminotransferase, domain 1"/>
    <property type="match status" value="1"/>
</dbReference>
<name>X1UYC6_9ZZZZ</name>
<protein>
    <recommendedName>
        <fullName evidence="2">Glycine dehydrogenase (aminomethyl-transferring)</fullName>
    </recommendedName>
</protein>
<organism evidence="1">
    <name type="scientific">marine sediment metagenome</name>
    <dbReference type="NCBI Taxonomy" id="412755"/>
    <lineage>
        <taxon>unclassified sequences</taxon>
        <taxon>metagenomes</taxon>
        <taxon>ecological metagenomes</taxon>
    </lineage>
</organism>
<sequence length="77" mass="8725">ILFSSNSFKEFVVNFDETGKSVKDINKALLRHNIFGGKDISKEFSELGNSALYCVTEIHYQEDIQKLANTLKEVLAK</sequence>
<comment type="caution">
    <text evidence="1">The sequence shown here is derived from an EMBL/GenBank/DDBJ whole genome shotgun (WGS) entry which is preliminary data.</text>
</comment>
<dbReference type="InterPro" id="IPR015422">
    <property type="entry name" value="PyrdxlP-dep_Trfase_small"/>
</dbReference>
<proteinExistence type="predicted"/>